<dbReference type="RefSeq" id="WP_148403076.1">
    <property type="nucleotide sequence ID" value="NZ_VSKK01000001.1"/>
</dbReference>
<dbReference type="Proteomes" id="UP000323720">
    <property type="component" value="Unassembled WGS sequence"/>
</dbReference>
<evidence type="ECO:0000313" key="3">
    <source>
        <dbReference type="Proteomes" id="UP000323720"/>
    </source>
</evidence>
<dbReference type="OrthoDB" id="1359955at2"/>
<protein>
    <recommendedName>
        <fullName evidence="4">DUF1735 domain-containing protein</fullName>
    </recommendedName>
</protein>
<accession>A0A5D0RCE4</accession>
<evidence type="ECO:0000313" key="2">
    <source>
        <dbReference type="EMBL" id="TYB79340.1"/>
    </source>
</evidence>
<dbReference type="EMBL" id="VSKK01000001">
    <property type="protein sequence ID" value="TYB79340.1"/>
    <property type="molecule type" value="Genomic_DNA"/>
</dbReference>
<dbReference type="AlphaFoldDB" id="A0A5D0RCE4"/>
<feature type="signal peptide" evidence="1">
    <location>
        <begin position="1"/>
        <end position="21"/>
    </location>
</feature>
<dbReference type="PROSITE" id="PS51257">
    <property type="entry name" value="PROKAR_LIPOPROTEIN"/>
    <property type="match status" value="1"/>
</dbReference>
<feature type="chain" id="PRO_5022991081" description="DUF1735 domain-containing protein" evidence="1">
    <location>
        <begin position="22"/>
        <end position="354"/>
    </location>
</feature>
<organism evidence="2 3">
    <name type="scientific">Bizionia myxarmorum</name>
    <dbReference type="NCBI Taxonomy" id="291186"/>
    <lineage>
        <taxon>Bacteria</taxon>
        <taxon>Pseudomonadati</taxon>
        <taxon>Bacteroidota</taxon>
        <taxon>Flavobacteriia</taxon>
        <taxon>Flavobacteriales</taxon>
        <taxon>Flavobacteriaceae</taxon>
        <taxon>Bizionia</taxon>
    </lineage>
</organism>
<comment type="caution">
    <text evidence="2">The sequence shown here is derived from an EMBL/GenBank/DDBJ whole genome shotgun (WGS) entry which is preliminary data.</text>
</comment>
<evidence type="ECO:0008006" key="4">
    <source>
        <dbReference type="Google" id="ProtNLM"/>
    </source>
</evidence>
<name>A0A5D0RCE4_9FLAO</name>
<gene>
    <name evidence="2" type="ORF">ES674_06085</name>
</gene>
<keyword evidence="3" id="KW-1185">Reference proteome</keyword>
<proteinExistence type="predicted"/>
<sequence length="354" mass="38585">MKYIKHLMLSALVLASFTSCEDDDTDYTYRTKALVTIDNVSESAITEGESVTVTLTVDTPYKETLDFKLEMISGGNNADFNTGDPSEPNAETTADDGFGSTGYLVQIPAYASSYTFQINSLVDLDVEGTEKYTFRLTNTRNSNALISGNNIISFDVANYEDDNMGLRLSWSKTENYQILKLNHEDILLDDDGNAVLDANGDTIPVAFPSDDQTLAKSKDLCDVVDFDMFLDAANVFAYTGDCPELAMTGTAVPNANNTEVLADGTYQVIVDMWTFDLALKDDESLIGSFAVPIEIEIAKTGKFKTSISYPSLYFSYTEVSDDVAGSGERVVATVVVTGGKYTVYDNEGTLVAQE</sequence>
<reference evidence="2 3" key="1">
    <citation type="submission" date="2019-08" db="EMBL/GenBank/DDBJ databases">
        <title>Genomes of Antarctic Bizionia species.</title>
        <authorList>
            <person name="Bowman J.P."/>
        </authorList>
    </citation>
    <scope>NUCLEOTIDE SEQUENCE [LARGE SCALE GENOMIC DNA]</scope>
    <source>
        <strain evidence="2 3">ADA-4</strain>
    </source>
</reference>
<keyword evidence="1" id="KW-0732">Signal</keyword>
<evidence type="ECO:0000256" key="1">
    <source>
        <dbReference type="SAM" id="SignalP"/>
    </source>
</evidence>